<protein>
    <submittedName>
        <fullName evidence="2">Uncharacterized protein</fullName>
    </submittedName>
</protein>
<feature type="region of interest" description="Disordered" evidence="1">
    <location>
        <begin position="98"/>
        <end position="130"/>
    </location>
</feature>
<organism evidence="2 3">
    <name type="scientific">Talaromyces proteolyticus</name>
    <dbReference type="NCBI Taxonomy" id="1131652"/>
    <lineage>
        <taxon>Eukaryota</taxon>
        <taxon>Fungi</taxon>
        <taxon>Dikarya</taxon>
        <taxon>Ascomycota</taxon>
        <taxon>Pezizomycotina</taxon>
        <taxon>Eurotiomycetes</taxon>
        <taxon>Eurotiomycetidae</taxon>
        <taxon>Eurotiales</taxon>
        <taxon>Trichocomaceae</taxon>
        <taxon>Talaromyces</taxon>
        <taxon>Talaromyces sect. Bacilispori</taxon>
    </lineage>
</organism>
<dbReference type="AlphaFoldDB" id="A0AAD4KUX5"/>
<reference evidence="2" key="1">
    <citation type="submission" date="2021-12" db="EMBL/GenBank/DDBJ databases">
        <title>Convergent genome expansion in fungi linked to evolution of root-endophyte symbiosis.</title>
        <authorList>
            <consortium name="DOE Joint Genome Institute"/>
            <person name="Ke Y.-H."/>
            <person name="Bonito G."/>
            <person name="Liao H.-L."/>
            <person name="Looney B."/>
            <person name="Rojas-Flechas A."/>
            <person name="Nash J."/>
            <person name="Hameed K."/>
            <person name="Schadt C."/>
            <person name="Martin F."/>
            <person name="Crous P.W."/>
            <person name="Miettinen O."/>
            <person name="Magnuson J.K."/>
            <person name="Labbe J."/>
            <person name="Jacobson D."/>
            <person name="Doktycz M.J."/>
            <person name="Veneault-Fourrey C."/>
            <person name="Kuo A."/>
            <person name="Mondo S."/>
            <person name="Calhoun S."/>
            <person name="Riley R."/>
            <person name="Ohm R."/>
            <person name="LaButti K."/>
            <person name="Andreopoulos B."/>
            <person name="Pangilinan J."/>
            <person name="Nolan M."/>
            <person name="Tritt A."/>
            <person name="Clum A."/>
            <person name="Lipzen A."/>
            <person name="Daum C."/>
            <person name="Barry K."/>
            <person name="Grigoriev I.V."/>
            <person name="Vilgalys R."/>
        </authorList>
    </citation>
    <scope>NUCLEOTIDE SEQUENCE</scope>
    <source>
        <strain evidence="2">PMI_201</strain>
    </source>
</reference>
<dbReference type="EMBL" id="JAJTJA010000003">
    <property type="protein sequence ID" value="KAH8701698.1"/>
    <property type="molecule type" value="Genomic_DNA"/>
</dbReference>
<sequence>MARIPKEVVHLLRDEKATSKEIDEAWKDLKQYLENEEGTNVDFMLYHVERMARRKDRHPPSVQKLKLDWKTKCEFFTGCILHLQERKKIEKEICQAKRTRDDDMDNDSSERLAKKRSDAKVKQGSGGKSTKWSLPRDIKFVVKHDERILTILRIKVLHLDSCLQPFSDEPIPIERITLDSMKSALSIRPSYENVDIGRISYYEPGTNEHIYIDDDKNLHIAIVQFVRHKEPFRFHVSSGLRQSAPEGHYDMEPLTNPDKNTKENGCKDKAKNGDDQSQIFKDELDG</sequence>
<evidence type="ECO:0000256" key="1">
    <source>
        <dbReference type="SAM" id="MobiDB-lite"/>
    </source>
</evidence>
<gene>
    <name evidence="2" type="ORF">BGW36DRAFT_424001</name>
</gene>
<name>A0AAD4KUX5_9EURO</name>
<evidence type="ECO:0000313" key="3">
    <source>
        <dbReference type="Proteomes" id="UP001201262"/>
    </source>
</evidence>
<dbReference type="RefSeq" id="XP_046075074.1">
    <property type="nucleotide sequence ID" value="XM_046219908.1"/>
</dbReference>
<dbReference type="GeneID" id="70250195"/>
<comment type="caution">
    <text evidence="2">The sequence shown here is derived from an EMBL/GenBank/DDBJ whole genome shotgun (WGS) entry which is preliminary data.</text>
</comment>
<feature type="region of interest" description="Disordered" evidence="1">
    <location>
        <begin position="243"/>
        <end position="286"/>
    </location>
</feature>
<dbReference type="Proteomes" id="UP001201262">
    <property type="component" value="Unassembled WGS sequence"/>
</dbReference>
<proteinExistence type="predicted"/>
<feature type="compositionally biased region" description="Basic and acidic residues" evidence="1">
    <location>
        <begin position="259"/>
        <end position="286"/>
    </location>
</feature>
<accession>A0AAD4KUX5</accession>
<evidence type="ECO:0000313" key="2">
    <source>
        <dbReference type="EMBL" id="KAH8701698.1"/>
    </source>
</evidence>
<feature type="compositionally biased region" description="Basic and acidic residues" evidence="1">
    <location>
        <begin position="108"/>
        <end position="121"/>
    </location>
</feature>
<keyword evidence="3" id="KW-1185">Reference proteome</keyword>